<accession>A0A1D9QB95</accession>
<sequence>MAEQGRQTAVEGNGTASEFRHQALPGPKTYIRLLKVRRVAIGDTTIKLRCKLMTWHVDHAPSYHAISYVWGDPEVTAKVKVNGKTLKITTNGNYALRQARWFGVRYVWIDSISIDQYNKTEKGHQVGMMSNIYRRASFVLSCVGPHSENSELLMRTPSNSGKPKYPSIFSANSTTSFRNFL</sequence>
<dbReference type="InterPro" id="IPR052895">
    <property type="entry name" value="HetReg/Transcr_Mod"/>
</dbReference>
<dbReference type="EMBL" id="CP017822">
    <property type="protein sequence ID" value="APA12159.1"/>
    <property type="molecule type" value="Genomic_DNA"/>
</dbReference>
<evidence type="ECO:0000313" key="3">
    <source>
        <dbReference type="EMBL" id="APA12159.1"/>
    </source>
</evidence>
<gene>
    <name evidence="3" type="ORF">sscle_09g069290</name>
</gene>
<organism evidence="3 4">
    <name type="scientific">Sclerotinia sclerotiorum (strain ATCC 18683 / 1980 / Ss-1)</name>
    <name type="common">White mold</name>
    <name type="synonym">Whetzelinia sclerotiorum</name>
    <dbReference type="NCBI Taxonomy" id="665079"/>
    <lineage>
        <taxon>Eukaryota</taxon>
        <taxon>Fungi</taxon>
        <taxon>Dikarya</taxon>
        <taxon>Ascomycota</taxon>
        <taxon>Pezizomycotina</taxon>
        <taxon>Leotiomycetes</taxon>
        <taxon>Helotiales</taxon>
        <taxon>Sclerotiniaceae</taxon>
        <taxon>Sclerotinia</taxon>
    </lineage>
</organism>
<evidence type="ECO:0000259" key="2">
    <source>
        <dbReference type="Pfam" id="PF06985"/>
    </source>
</evidence>
<feature type="region of interest" description="Disordered" evidence="1">
    <location>
        <begin position="1"/>
        <end position="21"/>
    </location>
</feature>
<evidence type="ECO:0000256" key="1">
    <source>
        <dbReference type="SAM" id="MobiDB-lite"/>
    </source>
</evidence>
<dbReference type="AlphaFoldDB" id="A0A1D9QB95"/>
<dbReference type="VEuPathDB" id="FungiDB:sscle_09g069290"/>
<dbReference type="OrthoDB" id="2157530at2759"/>
<reference evidence="4" key="1">
    <citation type="journal article" date="2017" name="Genome Biol. Evol.">
        <title>The complete genome sequence of the phytopathogenic fungus Sclerotinia sclerotiorum reveals insights into the genome architecture of broad host range pathogens.</title>
        <authorList>
            <person name="Derbyshire M."/>
            <person name="Denton-Giles M."/>
            <person name="Hegedus D."/>
            <person name="Seifbarghy S."/>
            <person name="Rollins J."/>
            <person name="van Kan J."/>
            <person name="Seidl M.F."/>
            <person name="Faino L."/>
            <person name="Mbengue M."/>
            <person name="Navaud O."/>
            <person name="Raffaele S."/>
            <person name="Hammond-Kosack K."/>
            <person name="Heard S."/>
            <person name="Oliver R."/>
        </authorList>
    </citation>
    <scope>NUCLEOTIDE SEQUENCE [LARGE SCALE GENOMIC DNA]</scope>
    <source>
        <strain evidence="4">ATCC 18683 / 1980 / Ss-1</strain>
    </source>
</reference>
<protein>
    <recommendedName>
        <fullName evidence="2">Heterokaryon incompatibility domain-containing protein</fullName>
    </recommendedName>
</protein>
<dbReference type="Pfam" id="PF06985">
    <property type="entry name" value="HET"/>
    <property type="match status" value="1"/>
</dbReference>
<name>A0A1D9QB95_SCLS1</name>
<dbReference type="InterPro" id="IPR010730">
    <property type="entry name" value="HET"/>
</dbReference>
<dbReference type="Proteomes" id="UP000177798">
    <property type="component" value="Chromosome 9"/>
</dbReference>
<dbReference type="PANTHER" id="PTHR24148:SF79">
    <property type="entry name" value="HETEROKARYON INCOMPATIBILITY DOMAIN-CONTAINING PROTEIN"/>
    <property type="match status" value="1"/>
</dbReference>
<feature type="domain" description="Heterokaryon incompatibility" evidence="2">
    <location>
        <begin position="63"/>
        <end position="163"/>
    </location>
</feature>
<proteinExistence type="predicted"/>
<dbReference type="PANTHER" id="PTHR24148">
    <property type="entry name" value="ANKYRIN REPEAT DOMAIN-CONTAINING PROTEIN 39 HOMOLOG-RELATED"/>
    <property type="match status" value="1"/>
</dbReference>
<evidence type="ECO:0000313" key="4">
    <source>
        <dbReference type="Proteomes" id="UP000177798"/>
    </source>
</evidence>